<keyword evidence="2" id="KW-1185">Reference proteome</keyword>
<sequence>MANRAFADMLDDAKPGYDEINIVMDGTLSREREELEKALVAAKVGNGRMAGNARAIAQKALDEWDAAHTDDFATIRIYACRGKAEWLAIRQKHTATKNDTDAFKNIGYNPYEVAVEIVTRKGVQVMDDGTEADVPAEAWKRYFGEIVTQGDLELMTSKVMALHSKPSGVGVADRKK</sequence>
<protein>
    <submittedName>
        <fullName evidence="1">Uncharacterized protein</fullName>
    </submittedName>
</protein>
<accession>A0ABW5UU43</accession>
<comment type="caution">
    <text evidence="1">The sequence shown here is derived from an EMBL/GenBank/DDBJ whole genome shotgun (WGS) entry which is preliminary data.</text>
</comment>
<evidence type="ECO:0000313" key="2">
    <source>
        <dbReference type="Proteomes" id="UP001597492"/>
    </source>
</evidence>
<organism evidence="1 2">
    <name type="scientific">Gulosibacter faecalis</name>
    <dbReference type="NCBI Taxonomy" id="272240"/>
    <lineage>
        <taxon>Bacteria</taxon>
        <taxon>Bacillati</taxon>
        <taxon>Actinomycetota</taxon>
        <taxon>Actinomycetes</taxon>
        <taxon>Micrococcales</taxon>
        <taxon>Microbacteriaceae</taxon>
        <taxon>Gulosibacter</taxon>
    </lineage>
</organism>
<proteinExistence type="predicted"/>
<dbReference type="EMBL" id="JBHUNE010000001">
    <property type="protein sequence ID" value="MFD2757106.1"/>
    <property type="molecule type" value="Genomic_DNA"/>
</dbReference>
<dbReference type="Proteomes" id="UP001597492">
    <property type="component" value="Unassembled WGS sequence"/>
</dbReference>
<dbReference type="RefSeq" id="WP_019618439.1">
    <property type="nucleotide sequence ID" value="NZ_JBHUNE010000001.1"/>
</dbReference>
<gene>
    <name evidence="1" type="ORF">ACFSW7_01790</name>
</gene>
<name>A0ABW5UU43_9MICO</name>
<reference evidence="2" key="1">
    <citation type="journal article" date="2019" name="Int. J. Syst. Evol. Microbiol.">
        <title>The Global Catalogue of Microorganisms (GCM) 10K type strain sequencing project: providing services to taxonomists for standard genome sequencing and annotation.</title>
        <authorList>
            <consortium name="The Broad Institute Genomics Platform"/>
            <consortium name="The Broad Institute Genome Sequencing Center for Infectious Disease"/>
            <person name="Wu L."/>
            <person name="Ma J."/>
        </authorList>
    </citation>
    <scope>NUCLEOTIDE SEQUENCE [LARGE SCALE GENOMIC DNA]</scope>
    <source>
        <strain evidence="2">TISTR 1514</strain>
    </source>
</reference>
<evidence type="ECO:0000313" key="1">
    <source>
        <dbReference type="EMBL" id="MFD2757106.1"/>
    </source>
</evidence>